<reference evidence="3" key="1">
    <citation type="journal article" date="2023" name="Mol. Phylogenet. Evol.">
        <title>Genome-scale phylogeny and comparative genomics of the fungal order Sordariales.</title>
        <authorList>
            <person name="Hensen N."/>
            <person name="Bonometti L."/>
            <person name="Westerberg I."/>
            <person name="Brannstrom I.O."/>
            <person name="Guillou S."/>
            <person name="Cros-Aarteil S."/>
            <person name="Calhoun S."/>
            <person name="Haridas S."/>
            <person name="Kuo A."/>
            <person name="Mondo S."/>
            <person name="Pangilinan J."/>
            <person name="Riley R."/>
            <person name="LaButti K."/>
            <person name="Andreopoulos B."/>
            <person name="Lipzen A."/>
            <person name="Chen C."/>
            <person name="Yan M."/>
            <person name="Daum C."/>
            <person name="Ng V."/>
            <person name="Clum A."/>
            <person name="Steindorff A."/>
            <person name="Ohm R.A."/>
            <person name="Martin F."/>
            <person name="Silar P."/>
            <person name="Natvig D.O."/>
            <person name="Lalanne C."/>
            <person name="Gautier V."/>
            <person name="Ament-Velasquez S.L."/>
            <person name="Kruys A."/>
            <person name="Hutchinson M.I."/>
            <person name="Powell A.J."/>
            <person name="Barry K."/>
            <person name="Miller A.N."/>
            <person name="Grigoriev I.V."/>
            <person name="Debuchy R."/>
            <person name="Gladieux P."/>
            <person name="Hiltunen Thoren M."/>
            <person name="Johannesson H."/>
        </authorList>
    </citation>
    <scope>NUCLEOTIDE SEQUENCE</scope>
    <source>
        <strain evidence="3">CBS 757.83</strain>
    </source>
</reference>
<keyword evidence="4" id="KW-1185">Reference proteome</keyword>
<evidence type="ECO:0000256" key="1">
    <source>
        <dbReference type="SAM" id="MobiDB-lite"/>
    </source>
</evidence>
<evidence type="ECO:0000259" key="2">
    <source>
        <dbReference type="Pfam" id="PF13878"/>
    </source>
</evidence>
<dbReference type="Proteomes" id="UP001305647">
    <property type="component" value="Unassembled WGS sequence"/>
</dbReference>
<organism evidence="3 4">
    <name type="scientific">Parathielavia hyrcaniae</name>
    <dbReference type="NCBI Taxonomy" id="113614"/>
    <lineage>
        <taxon>Eukaryota</taxon>
        <taxon>Fungi</taxon>
        <taxon>Dikarya</taxon>
        <taxon>Ascomycota</taxon>
        <taxon>Pezizomycotina</taxon>
        <taxon>Sordariomycetes</taxon>
        <taxon>Sordariomycetidae</taxon>
        <taxon>Sordariales</taxon>
        <taxon>Chaetomiaceae</taxon>
        <taxon>Parathielavia</taxon>
    </lineage>
</organism>
<feature type="compositionally biased region" description="Pro residues" evidence="1">
    <location>
        <begin position="40"/>
        <end position="53"/>
    </location>
</feature>
<feature type="non-terminal residue" evidence="3">
    <location>
        <position position="1"/>
    </location>
</feature>
<gene>
    <name evidence="3" type="ORF">N658DRAFT_395205</name>
</gene>
<sequence>STSRSRKPPLRTYSRRSAPPKASDDEPPSIDREPRAAAPDPGPEVSPGQPPVLPQQKPVKHSNRPGRGSILAYFKPEPPSSDKAQSDVASSDPIDPPPTSSSSLPVPSQSRKRRRLTTRPRLSGLDQDSKDGGGGGTGPDDDSGEESRVKRAKSPVRDKTSYSNCAPRPPLSEVAANTVDLQEGSRRALTDGATKTKKQPAKRLAKDMTQTTLSLSIHKEPVFTICGVCDILYNPLNEKDRREHSRRHAAWSRKRRR</sequence>
<evidence type="ECO:0000313" key="4">
    <source>
        <dbReference type="Proteomes" id="UP001305647"/>
    </source>
</evidence>
<comment type="caution">
    <text evidence="3">The sequence shown here is derived from an EMBL/GenBank/DDBJ whole genome shotgun (WGS) entry which is preliminary data.</text>
</comment>
<feature type="region of interest" description="Disordered" evidence="1">
    <location>
        <begin position="1"/>
        <end position="202"/>
    </location>
</feature>
<dbReference type="EMBL" id="MU863656">
    <property type="protein sequence ID" value="KAK4098730.1"/>
    <property type="molecule type" value="Genomic_DNA"/>
</dbReference>
<feature type="non-terminal residue" evidence="3">
    <location>
        <position position="257"/>
    </location>
</feature>
<name>A0AAN6PVJ1_9PEZI</name>
<reference evidence="3" key="2">
    <citation type="submission" date="2023-05" db="EMBL/GenBank/DDBJ databases">
        <authorList>
            <consortium name="Lawrence Berkeley National Laboratory"/>
            <person name="Steindorff A."/>
            <person name="Hensen N."/>
            <person name="Bonometti L."/>
            <person name="Westerberg I."/>
            <person name="Brannstrom I.O."/>
            <person name="Guillou S."/>
            <person name="Cros-Aarteil S."/>
            <person name="Calhoun S."/>
            <person name="Haridas S."/>
            <person name="Kuo A."/>
            <person name="Mondo S."/>
            <person name="Pangilinan J."/>
            <person name="Riley R."/>
            <person name="Labutti K."/>
            <person name="Andreopoulos B."/>
            <person name="Lipzen A."/>
            <person name="Chen C."/>
            <person name="Yanf M."/>
            <person name="Daum C."/>
            <person name="Ng V."/>
            <person name="Clum A."/>
            <person name="Ohm R."/>
            <person name="Martin F."/>
            <person name="Silar P."/>
            <person name="Natvig D."/>
            <person name="Lalanne C."/>
            <person name="Gautier V."/>
            <person name="Ament-Velasquez S.L."/>
            <person name="Kruys A."/>
            <person name="Hutchinson M.I."/>
            <person name="Powell A.J."/>
            <person name="Barry K."/>
            <person name="Miller A.N."/>
            <person name="Grigoriev I.V."/>
            <person name="Debuchy R."/>
            <person name="Gladieux P."/>
            <person name="Thoren M.H."/>
            <person name="Johannesson H."/>
        </authorList>
    </citation>
    <scope>NUCLEOTIDE SEQUENCE</scope>
    <source>
        <strain evidence="3">CBS 757.83</strain>
    </source>
</reference>
<dbReference type="AlphaFoldDB" id="A0AAN6PVJ1"/>
<dbReference type="InterPro" id="IPR028005">
    <property type="entry name" value="AcTrfase_ESCO_Znf_dom"/>
</dbReference>
<proteinExistence type="predicted"/>
<evidence type="ECO:0000313" key="3">
    <source>
        <dbReference type="EMBL" id="KAK4098730.1"/>
    </source>
</evidence>
<feature type="compositionally biased region" description="Basic and acidic residues" evidence="1">
    <location>
        <begin position="145"/>
        <end position="160"/>
    </location>
</feature>
<protein>
    <recommendedName>
        <fullName evidence="2">N-acetyltransferase ESCO zinc-finger domain-containing protein</fullName>
    </recommendedName>
</protein>
<dbReference type="Pfam" id="PF13878">
    <property type="entry name" value="zf-C2H2_3"/>
    <property type="match status" value="1"/>
</dbReference>
<accession>A0AAN6PVJ1</accession>
<feature type="domain" description="N-acetyltransferase ESCO zinc-finger" evidence="2">
    <location>
        <begin position="210"/>
        <end position="249"/>
    </location>
</feature>
<feature type="compositionally biased region" description="Low complexity" evidence="1">
    <location>
        <begin position="100"/>
        <end position="109"/>
    </location>
</feature>